<dbReference type="Gene3D" id="1.10.10.10">
    <property type="entry name" value="Winged helix-like DNA-binding domain superfamily/Winged helix DNA-binding domain"/>
    <property type="match status" value="1"/>
</dbReference>
<dbReference type="RefSeq" id="WP_129333803.1">
    <property type="nucleotide sequence ID" value="NZ_SDVB01000311.1"/>
</dbReference>
<accession>A0A4Q2SHI1</accession>
<keyword evidence="4" id="KW-0804">Transcription</keyword>
<dbReference type="PANTHER" id="PTHR30579:SF7">
    <property type="entry name" value="HTH-TYPE TRANSCRIPTIONAL REGULATOR LRHA-RELATED"/>
    <property type="match status" value="1"/>
</dbReference>
<dbReference type="SUPFAM" id="SSF46785">
    <property type="entry name" value="Winged helix' DNA-binding domain"/>
    <property type="match status" value="1"/>
</dbReference>
<evidence type="ECO:0000256" key="2">
    <source>
        <dbReference type="ARBA" id="ARBA00023015"/>
    </source>
</evidence>
<dbReference type="InterPro" id="IPR050176">
    <property type="entry name" value="LTTR"/>
</dbReference>
<dbReference type="Pfam" id="PF00126">
    <property type="entry name" value="HTH_1"/>
    <property type="match status" value="1"/>
</dbReference>
<dbReference type="Proteomes" id="UP000291088">
    <property type="component" value="Unassembled WGS sequence"/>
</dbReference>
<proteinExistence type="inferred from homology"/>
<dbReference type="PROSITE" id="PS50931">
    <property type="entry name" value="HTH_LYSR"/>
    <property type="match status" value="1"/>
</dbReference>
<evidence type="ECO:0000259" key="5">
    <source>
        <dbReference type="PROSITE" id="PS50931"/>
    </source>
</evidence>
<dbReference type="GO" id="GO:0003677">
    <property type="term" value="F:DNA binding"/>
    <property type="evidence" value="ECO:0007669"/>
    <property type="project" value="UniProtKB-KW"/>
</dbReference>
<organism evidence="6 7">
    <name type="scientific">Ciceribacter ferrooxidans</name>
    <dbReference type="NCBI Taxonomy" id="2509717"/>
    <lineage>
        <taxon>Bacteria</taxon>
        <taxon>Pseudomonadati</taxon>
        <taxon>Pseudomonadota</taxon>
        <taxon>Alphaproteobacteria</taxon>
        <taxon>Hyphomicrobiales</taxon>
        <taxon>Rhizobiaceae</taxon>
        <taxon>Ciceribacter</taxon>
    </lineage>
</organism>
<comment type="caution">
    <text evidence="6">The sequence shown here is derived from an EMBL/GenBank/DDBJ whole genome shotgun (WGS) entry which is preliminary data.</text>
</comment>
<dbReference type="OrthoDB" id="8097684at2"/>
<name>A0A4Q2SHI1_9HYPH</name>
<comment type="similarity">
    <text evidence="1">Belongs to the LysR transcriptional regulatory family.</text>
</comment>
<evidence type="ECO:0000256" key="1">
    <source>
        <dbReference type="ARBA" id="ARBA00009437"/>
    </source>
</evidence>
<dbReference type="Pfam" id="PF03466">
    <property type="entry name" value="LysR_substrate"/>
    <property type="match status" value="1"/>
</dbReference>
<dbReference type="SUPFAM" id="SSF53850">
    <property type="entry name" value="Periplasmic binding protein-like II"/>
    <property type="match status" value="1"/>
</dbReference>
<sequence>MYTLDPELLRTFLAFVDSGSLSRASEIVGRSPSAVTAQMQRLETSVGEPLLEQAGRGRTLTLAGEALVGHARRILATHREALLSLKGIHADGRLALGSTQDFAEKGLPDILRLFARSHPRLRLDLRIGRSAELADAFERGELDIAITMRHGAQEGERTVLREPMLWLGFPTCLQREGGEVPLALLDPPCGFRSAMISALDAAGRRYRIAATSASLSGLSTAVRSGIAVTARTSRMLGESLPVLESAGLPELPTAEFSLRLRHDAVGPATDLADLLAELLPNFA</sequence>
<dbReference type="Gene3D" id="3.40.190.10">
    <property type="entry name" value="Periplasmic binding protein-like II"/>
    <property type="match status" value="2"/>
</dbReference>
<dbReference type="InterPro" id="IPR005119">
    <property type="entry name" value="LysR_subst-bd"/>
</dbReference>
<evidence type="ECO:0000256" key="3">
    <source>
        <dbReference type="ARBA" id="ARBA00023125"/>
    </source>
</evidence>
<evidence type="ECO:0000313" key="7">
    <source>
        <dbReference type="Proteomes" id="UP000291088"/>
    </source>
</evidence>
<protein>
    <submittedName>
        <fullName evidence="6">LysR family transcriptional regulator</fullName>
    </submittedName>
</protein>
<dbReference type="InterPro" id="IPR000847">
    <property type="entry name" value="LysR_HTH_N"/>
</dbReference>
<dbReference type="PANTHER" id="PTHR30579">
    <property type="entry name" value="TRANSCRIPTIONAL REGULATOR"/>
    <property type="match status" value="1"/>
</dbReference>
<keyword evidence="3" id="KW-0238">DNA-binding</keyword>
<dbReference type="GO" id="GO:0003700">
    <property type="term" value="F:DNA-binding transcription factor activity"/>
    <property type="evidence" value="ECO:0007669"/>
    <property type="project" value="InterPro"/>
</dbReference>
<gene>
    <name evidence="6" type="ORF">EUU22_20255</name>
</gene>
<keyword evidence="2" id="KW-0805">Transcription regulation</keyword>
<dbReference type="EMBL" id="SDVB01000311">
    <property type="protein sequence ID" value="RYC04503.1"/>
    <property type="molecule type" value="Genomic_DNA"/>
</dbReference>
<dbReference type="InterPro" id="IPR036390">
    <property type="entry name" value="WH_DNA-bd_sf"/>
</dbReference>
<feature type="domain" description="HTH lysR-type" evidence="5">
    <location>
        <begin position="4"/>
        <end position="61"/>
    </location>
</feature>
<evidence type="ECO:0000313" key="6">
    <source>
        <dbReference type="EMBL" id="RYC04503.1"/>
    </source>
</evidence>
<evidence type="ECO:0000256" key="4">
    <source>
        <dbReference type="ARBA" id="ARBA00023163"/>
    </source>
</evidence>
<dbReference type="InterPro" id="IPR036388">
    <property type="entry name" value="WH-like_DNA-bd_sf"/>
</dbReference>
<dbReference type="AlphaFoldDB" id="A0A4Q2SHI1"/>
<reference evidence="6 7" key="1">
    <citation type="submission" date="2019-01" db="EMBL/GenBank/DDBJ databases">
        <authorList>
            <person name="Deng T."/>
        </authorList>
    </citation>
    <scope>NUCLEOTIDE SEQUENCE [LARGE SCALE GENOMIC DNA]</scope>
    <source>
        <strain evidence="6 7">F8825</strain>
    </source>
</reference>
<keyword evidence="7" id="KW-1185">Reference proteome</keyword>